<evidence type="ECO:0000256" key="2">
    <source>
        <dbReference type="PROSITE-ProRule" id="PRU00124"/>
    </source>
</evidence>
<dbReference type="PROSITE" id="PS01209">
    <property type="entry name" value="LDLRA_1"/>
    <property type="match status" value="1"/>
</dbReference>
<feature type="disulfide bond" evidence="2">
    <location>
        <begin position="41"/>
        <end position="53"/>
    </location>
</feature>
<evidence type="ECO:0000256" key="3">
    <source>
        <dbReference type="SAM" id="SignalP"/>
    </source>
</evidence>
<dbReference type="InterPro" id="IPR002172">
    <property type="entry name" value="LDrepeatLR_classA_rpt"/>
</dbReference>
<dbReference type="AlphaFoldDB" id="A0A8K0K3D4"/>
<evidence type="ECO:0000313" key="5">
    <source>
        <dbReference type="Proteomes" id="UP000792457"/>
    </source>
</evidence>
<dbReference type="InterPro" id="IPR023415">
    <property type="entry name" value="LDLR_class-A_CS"/>
</dbReference>
<dbReference type="SMART" id="SM00192">
    <property type="entry name" value="LDLa"/>
    <property type="match status" value="1"/>
</dbReference>
<feature type="chain" id="PRO_5035420533" evidence="3">
    <location>
        <begin position="17"/>
        <end position="146"/>
    </location>
</feature>
<feature type="signal peptide" evidence="3">
    <location>
        <begin position="1"/>
        <end position="16"/>
    </location>
</feature>
<comment type="caution">
    <text evidence="2">Lacks conserved residue(s) required for the propagation of feature annotation.</text>
</comment>
<dbReference type="Pfam" id="PF00057">
    <property type="entry name" value="Ldl_recept_a"/>
    <property type="match status" value="1"/>
</dbReference>
<evidence type="ECO:0000256" key="1">
    <source>
        <dbReference type="ARBA" id="ARBA00023157"/>
    </source>
</evidence>
<evidence type="ECO:0000313" key="4">
    <source>
        <dbReference type="EMBL" id="KAG8225238.1"/>
    </source>
</evidence>
<dbReference type="EMBL" id="KZ308230">
    <property type="protein sequence ID" value="KAG8225238.1"/>
    <property type="molecule type" value="Genomic_DNA"/>
</dbReference>
<dbReference type="Gene3D" id="4.10.400.10">
    <property type="entry name" value="Low-density Lipoprotein Receptor"/>
    <property type="match status" value="1"/>
</dbReference>
<keyword evidence="1 2" id="KW-1015">Disulfide bond</keyword>
<dbReference type="SUPFAM" id="SSF57424">
    <property type="entry name" value="LDL receptor-like module"/>
    <property type="match status" value="1"/>
</dbReference>
<name>A0A8K0K3D4_LADFU</name>
<keyword evidence="3" id="KW-0732">Signal</keyword>
<protein>
    <submittedName>
        <fullName evidence="4">Uncharacterized protein</fullName>
    </submittedName>
</protein>
<organism evidence="4 5">
    <name type="scientific">Ladona fulva</name>
    <name type="common">Scarce chaser dragonfly</name>
    <name type="synonym">Libellula fulva</name>
    <dbReference type="NCBI Taxonomy" id="123851"/>
    <lineage>
        <taxon>Eukaryota</taxon>
        <taxon>Metazoa</taxon>
        <taxon>Ecdysozoa</taxon>
        <taxon>Arthropoda</taxon>
        <taxon>Hexapoda</taxon>
        <taxon>Insecta</taxon>
        <taxon>Pterygota</taxon>
        <taxon>Palaeoptera</taxon>
        <taxon>Odonata</taxon>
        <taxon>Epiprocta</taxon>
        <taxon>Anisoptera</taxon>
        <taxon>Libelluloidea</taxon>
        <taxon>Libellulidae</taxon>
        <taxon>Ladona</taxon>
    </lineage>
</organism>
<comment type="caution">
    <text evidence="4">The sequence shown here is derived from an EMBL/GenBank/DDBJ whole genome shotgun (WGS) entry which is preliminary data.</text>
</comment>
<feature type="disulfide bond" evidence="2">
    <location>
        <begin position="48"/>
        <end position="66"/>
    </location>
</feature>
<reference evidence="4" key="1">
    <citation type="submission" date="2013-04" db="EMBL/GenBank/DDBJ databases">
        <authorList>
            <person name="Qu J."/>
            <person name="Murali S.C."/>
            <person name="Bandaranaike D."/>
            <person name="Bellair M."/>
            <person name="Blankenburg K."/>
            <person name="Chao H."/>
            <person name="Dinh H."/>
            <person name="Doddapaneni H."/>
            <person name="Downs B."/>
            <person name="Dugan-Rocha S."/>
            <person name="Elkadiri S."/>
            <person name="Gnanaolivu R.D."/>
            <person name="Hernandez B."/>
            <person name="Javaid M."/>
            <person name="Jayaseelan J.C."/>
            <person name="Lee S."/>
            <person name="Li M."/>
            <person name="Ming W."/>
            <person name="Munidasa M."/>
            <person name="Muniz J."/>
            <person name="Nguyen L."/>
            <person name="Ongeri F."/>
            <person name="Osuji N."/>
            <person name="Pu L.-L."/>
            <person name="Puazo M."/>
            <person name="Qu C."/>
            <person name="Quiroz J."/>
            <person name="Raj R."/>
            <person name="Weissenberger G."/>
            <person name="Xin Y."/>
            <person name="Zou X."/>
            <person name="Han Y."/>
            <person name="Richards S."/>
            <person name="Worley K."/>
            <person name="Muzny D."/>
            <person name="Gibbs R."/>
        </authorList>
    </citation>
    <scope>NUCLEOTIDE SEQUENCE</scope>
    <source>
        <strain evidence="4">Sampled in the wild</strain>
    </source>
</reference>
<dbReference type="OrthoDB" id="19606at2759"/>
<proteinExistence type="predicted"/>
<gene>
    <name evidence="4" type="ORF">J437_LFUL009808</name>
</gene>
<sequence length="146" mass="15672">MLAVLAVLLAWGGGGGGTGGWVGGAGGRGVGMVSAWGVGHCRISEFPCASGKCIRPDAFCDGRDNCGDGSDEPPYCTGFIRPDPTDFFFSQTNEYVLPEERELLDWVKGRVRIPWDEKGVQGDLRVTLVVDFVFLGGLRSRFLALQ</sequence>
<dbReference type="InterPro" id="IPR036055">
    <property type="entry name" value="LDL_receptor-like_sf"/>
</dbReference>
<dbReference type="CDD" id="cd00112">
    <property type="entry name" value="LDLa"/>
    <property type="match status" value="1"/>
</dbReference>
<dbReference type="PROSITE" id="PS50068">
    <property type="entry name" value="LDLRA_2"/>
    <property type="match status" value="1"/>
</dbReference>
<accession>A0A8K0K3D4</accession>
<dbReference type="Proteomes" id="UP000792457">
    <property type="component" value="Unassembled WGS sequence"/>
</dbReference>
<keyword evidence="5" id="KW-1185">Reference proteome</keyword>
<reference evidence="4" key="2">
    <citation type="submission" date="2017-10" db="EMBL/GenBank/DDBJ databases">
        <title>Ladona fulva Genome sequencing and assembly.</title>
        <authorList>
            <person name="Murali S."/>
            <person name="Richards S."/>
            <person name="Bandaranaike D."/>
            <person name="Bellair M."/>
            <person name="Blankenburg K."/>
            <person name="Chao H."/>
            <person name="Dinh H."/>
            <person name="Doddapaneni H."/>
            <person name="Dugan-Rocha S."/>
            <person name="Elkadiri S."/>
            <person name="Gnanaolivu R."/>
            <person name="Hernandez B."/>
            <person name="Skinner E."/>
            <person name="Javaid M."/>
            <person name="Lee S."/>
            <person name="Li M."/>
            <person name="Ming W."/>
            <person name="Munidasa M."/>
            <person name="Muniz J."/>
            <person name="Nguyen L."/>
            <person name="Hughes D."/>
            <person name="Osuji N."/>
            <person name="Pu L.-L."/>
            <person name="Puazo M."/>
            <person name="Qu C."/>
            <person name="Quiroz J."/>
            <person name="Raj R."/>
            <person name="Weissenberger G."/>
            <person name="Xin Y."/>
            <person name="Zou X."/>
            <person name="Han Y."/>
            <person name="Worley K."/>
            <person name="Muzny D."/>
            <person name="Gibbs R."/>
        </authorList>
    </citation>
    <scope>NUCLEOTIDE SEQUENCE</scope>
    <source>
        <strain evidence="4">Sampled in the wild</strain>
    </source>
</reference>